<dbReference type="Pfam" id="PF13145">
    <property type="entry name" value="Rotamase_2"/>
    <property type="match status" value="1"/>
</dbReference>
<accession>A0A239CRG4</accession>
<keyword evidence="5" id="KW-0812">Transmembrane</keyword>
<dbReference type="EMBL" id="FZOS01000003">
    <property type="protein sequence ID" value="SNS22856.1"/>
    <property type="molecule type" value="Genomic_DNA"/>
</dbReference>
<dbReference type="Proteomes" id="UP000198281">
    <property type="component" value="Unassembled WGS sequence"/>
</dbReference>
<keyword evidence="7" id="KW-0472">Membrane</keyword>
<evidence type="ECO:0000256" key="10">
    <source>
        <dbReference type="ARBA" id="ARBA00031484"/>
    </source>
</evidence>
<comment type="subcellular location">
    <subcellularLocation>
        <location evidence="1">Cell inner membrane</location>
        <topology evidence="1">Single-pass type II membrane protein</topology>
        <orientation evidence="1">Periplasmic side</orientation>
    </subcellularLocation>
</comment>
<dbReference type="Pfam" id="PF13624">
    <property type="entry name" value="SurA_N_3"/>
    <property type="match status" value="1"/>
</dbReference>
<evidence type="ECO:0000256" key="2">
    <source>
        <dbReference type="ARBA" id="ARBA00018370"/>
    </source>
</evidence>
<evidence type="ECO:0000256" key="9">
    <source>
        <dbReference type="ARBA" id="ARBA00030642"/>
    </source>
</evidence>
<dbReference type="PANTHER" id="PTHR47529:SF1">
    <property type="entry name" value="PERIPLASMIC CHAPERONE PPID"/>
    <property type="match status" value="1"/>
</dbReference>
<dbReference type="Gene3D" id="3.10.50.40">
    <property type="match status" value="1"/>
</dbReference>
<evidence type="ECO:0000259" key="15">
    <source>
        <dbReference type="PROSITE" id="PS50198"/>
    </source>
</evidence>
<reference evidence="17" key="1">
    <citation type="submission" date="2017-06" db="EMBL/GenBank/DDBJ databases">
        <authorList>
            <person name="Varghese N."/>
            <person name="Submissions S."/>
        </authorList>
    </citation>
    <scope>NUCLEOTIDE SEQUENCE [LARGE SCALE GENOMIC DNA]</scope>
    <source>
        <strain evidence="17">LNB2</strain>
    </source>
</reference>
<evidence type="ECO:0000256" key="6">
    <source>
        <dbReference type="ARBA" id="ARBA00022989"/>
    </source>
</evidence>
<dbReference type="OrthoDB" id="9768393at2"/>
<keyword evidence="14 16" id="KW-0413">Isomerase</keyword>
<name>A0A239CRG4_9SPHN</name>
<dbReference type="InterPro" id="IPR052029">
    <property type="entry name" value="PpiD_chaperone"/>
</dbReference>
<evidence type="ECO:0000313" key="16">
    <source>
        <dbReference type="EMBL" id="SNS22856.1"/>
    </source>
</evidence>
<dbReference type="AlphaFoldDB" id="A0A239CRG4"/>
<dbReference type="SUPFAM" id="SSF109998">
    <property type="entry name" value="Triger factor/SurA peptide-binding domain-like"/>
    <property type="match status" value="1"/>
</dbReference>
<keyword evidence="6" id="KW-1133">Transmembrane helix</keyword>
<dbReference type="InterPro" id="IPR027304">
    <property type="entry name" value="Trigger_fact/SurA_dom_sf"/>
</dbReference>
<evidence type="ECO:0000256" key="11">
    <source>
        <dbReference type="ARBA" id="ARBA00038408"/>
    </source>
</evidence>
<dbReference type="SUPFAM" id="SSF54534">
    <property type="entry name" value="FKBP-like"/>
    <property type="match status" value="1"/>
</dbReference>
<evidence type="ECO:0000256" key="8">
    <source>
        <dbReference type="ARBA" id="ARBA00023186"/>
    </source>
</evidence>
<evidence type="ECO:0000256" key="3">
    <source>
        <dbReference type="ARBA" id="ARBA00022475"/>
    </source>
</evidence>
<evidence type="ECO:0000256" key="7">
    <source>
        <dbReference type="ARBA" id="ARBA00023136"/>
    </source>
</evidence>
<dbReference type="InterPro" id="IPR046357">
    <property type="entry name" value="PPIase_dom_sf"/>
</dbReference>
<evidence type="ECO:0000256" key="1">
    <source>
        <dbReference type="ARBA" id="ARBA00004382"/>
    </source>
</evidence>
<gene>
    <name evidence="16" type="ORF">SAMN06295912_1039</name>
</gene>
<comment type="similarity">
    <text evidence="11">Belongs to the PpiD chaperone family.</text>
</comment>
<evidence type="ECO:0000256" key="4">
    <source>
        <dbReference type="ARBA" id="ARBA00022519"/>
    </source>
</evidence>
<evidence type="ECO:0000256" key="12">
    <source>
        <dbReference type="ARBA" id="ARBA00040743"/>
    </source>
</evidence>
<dbReference type="InterPro" id="IPR000297">
    <property type="entry name" value="PPIase_PpiC"/>
</dbReference>
<feature type="domain" description="PpiC" evidence="15">
    <location>
        <begin position="228"/>
        <end position="354"/>
    </location>
</feature>
<dbReference type="GO" id="GO:0003755">
    <property type="term" value="F:peptidyl-prolyl cis-trans isomerase activity"/>
    <property type="evidence" value="ECO:0007669"/>
    <property type="project" value="UniProtKB-KW"/>
</dbReference>
<organism evidence="16 17">
    <name type="scientific">Edaphosphingomonas laterariae</name>
    <dbReference type="NCBI Taxonomy" id="861865"/>
    <lineage>
        <taxon>Bacteria</taxon>
        <taxon>Pseudomonadati</taxon>
        <taxon>Pseudomonadota</taxon>
        <taxon>Alphaproteobacteria</taxon>
        <taxon>Sphingomonadales</taxon>
        <taxon>Rhizorhabdaceae</taxon>
        <taxon>Edaphosphingomonas</taxon>
    </lineage>
</organism>
<dbReference type="RefSeq" id="WP_089218319.1">
    <property type="nucleotide sequence ID" value="NZ_FZOS01000003.1"/>
</dbReference>
<dbReference type="PROSITE" id="PS50198">
    <property type="entry name" value="PPIC_PPIASE_2"/>
    <property type="match status" value="1"/>
</dbReference>
<dbReference type="GO" id="GO:0005886">
    <property type="term" value="C:plasma membrane"/>
    <property type="evidence" value="ECO:0007669"/>
    <property type="project" value="UniProtKB-SubCell"/>
</dbReference>
<keyword evidence="8" id="KW-0143">Chaperone</keyword>
<evidence type="ECO:0000256" key="13">
    <source>
        <dbReference type="ARBA" id="ARBA00042775"/>
    </source>
</evidence>
<evidence type="ECO:0000313" key="17">
    <source>
        <dbReference type="Proteomes" id="UP000198281"/>
    </source>
</evidence>
<keyword evidence="17" id="KW-1185">Reference proteome</keyword>
<keyword evidence="4" id="KW-0997">Cell inner membrane</keyword>
<proteinExistence type="inferred from homology"/>
<keyword evidence="14" id="KW-0697">Rotamase</keyword>
<protein>
    <recommendedName>
        <fullName evidence="2">Parvulin-like PPIase</fullName>
    </recommendedName>
    <alternativeName>
        <fullName evidence="9">Peptidyl-prolyl cis-trans isomerase plp</fullName>
    </alternativeName>
    <alternativeName>
        <fullName evidence="12">Periplasmic chaperone PpiD</fullName>
    </alternativeName>
    <alternativeName>
        <fullName evidence="13">Periplasmic folding chaperone</fullName>
    </alternativeName>
    <alternativeName>
        <fullName evidence="10">Rotamase plp</fullName>
    </alternativeName>
</protein>
<keyword evidence="3" id="KW-1003">Cell membrane</keyword>
<sequence>MISFFRRALSSWLVLALFGLVLIAFAVTSIDPSWISGNGGGGSQIATVGSNKISSNEARQRVDTALRQAQRETPGIDMAAFAAQGGVDQVIGQTISFAALETWGREQGLTVSDRLIDGEIASTPAFFGLTGKFDRSAMEAALGQARMSERQLRAEMAGDALRRQMFVPIAGGARVPDGIVVPNASLLLEQRAGLIGVVPAEAIPAGPAPTDAEIQAFYKANAQRFTIPERRVLRYALFGTDQIAAAAPTEAEIQAFYKANAATYGASETRTIAQVIVSDQKAAEAIAAKAKAGTPIADAAKAAGSEAITLDTAKAQLAENASAAVADAAFALPQGGTSGAVKADLGWYVVQVAKITGQAARPLAAVHAEIADSLTKQKRDEALSTMISGIEDAIADGASFDDVARDKRLTVVTTPAILPDGRAPAQPHWKAPPELPLLMRSAAQMTTEDDPAVETIGTGQRYALVAVSEVVAAAPAPLADVREGVIAGIRNERSAKQTRAIADAILAKIKAGTPMAEAFAQTQVRLPAPAKANARQMDLLRRDRPAPPPLKLMFGMKKGETRLLAAPDNSGWFVVQLGEVIPGDARTQPMLIASLRGDFSRSMGDEYIQQFIAAASKDVGVKRNEAAITALKAELGGQGQ</sequence>
<evidence type="ECO:0000256" key="5">
    <source>
        <dbReference type="ARBA" id="ARBA00022692"/>
    </source>
</evidence>
<dbReference type="PANTHER" id="PTHR47529">
    <property type="entry name" value="PEPTIDYL-PROLYL CIS-TRANS ISOMERASE D"/>
    <property type="match status" value="1"/>
</dbReference>
<evidence type="ECO:0000256" key="14">
    <source>
        <dbReference type="PROSITE-ProRule" id="PRU00278"/>
    </source>
</evidence>